<accession>A0A7W5FHT3</accession>
<dbReference type="RefSeq" id="WP_183225038.1">
    <property type="nucleotide sequence ID" value="NZ_BMPW01000020.1"/>
</dbReference>
<protein>
    <submittedName>
        <fullName evidence="1">Uncharacterized protein</fullName>
    </submittedName>
</protein>
<evidence type="ECO:0000313" key="1">
    <source>
        <dbReference type="EMBL" id="MBB3098949.1"/>
    </source>
</evidence>
<dbReference type="EMBL" id="JACHXF010000017">
    <property type="protein sequence ID" value="MBB3098949.1"/>
    <property type="molecule type" value="Genomic_DNA"/>
</dbReference>
<name>A0A7W5FHT3_9ACTN</name>
<sequence>MSELTMLPDPKLAEPDGEDAVDHLYCPCDPDVALCGADVSGEPIVAAPVNPECPLCLIVDDLNDYVCARCGL</sequence>
<dbReference type="AlphaFoldDB" id="A0A7W5FHT3"/>
<proteinExistence type="predicted"/>
<comment type="caution">
    <text evidence="1">The sequence shown here is derived from an EMBL/GenBank/DDBJ whole genome shotgun (WGS) entry which is preliminary data.</text>
</comment>
<evidence type="ECO:0000313" key="2">
    <source>
        <dbReference type="Proteomes" id="UP000590749"/>
    </source>
</evidence>
<dbReference type="Proteomes" id="UP000590749">
    <property type="component" value="Unassembled WGS sequence"/>
</dbReference>
<reference evidence="1 2" key="1">
    <citation type="submission" date="2020-08" db="EMBL/GenBank/DDBJ databases">
        <title>Genomic Encyclopedia of Type Strains, Phase III (KMG-III): the genomes of soil and plant-associated and newly described type strains.</title>
        <authorList>
            <person name="Whitman W."/>
        </authorList>
    </citation>
    <scope>NUCLEOTIDE SEQUENCE [LARGE SCALE GENOMIC DNA]</scope>
    <source>
        <strain evidence="1 2">CECT 3287</strain>
    </source>
</reference>
<gene>
    <name evidence="1" type="ORF">FHR83_006655</name>
</gene>
<keyword evidence="2" id="KW-1185">Reference proteome</keyword>
<organism evidence="1 2">
    <name type="scientific">Actinoplanes campanulatus</name>
    <dbReference type="NCBI Taxonomy" id="113559"/>
    <lineage>
        <taxon>Bacteria</taxon>
        <taxon>Bacillati</taxon>
        <taxon>Actinomycetota</taxon>
        <taxon>Actinomycetes</taxon>
        <taxon>Micromonosporales</taxon>
        <taxon>Micromonosporaceae</taxon>
        <taxon>Actinoplanes</taxon>
    </lineage>
</organism>